<keyword evidence="2" id="KW-1185">Reference proteome</keyword>
<organism evidence="1 2">
    <name type="scientific">Dermacentor silvarum</name>
    <name type="common">Tick</name>
    <dbReference type="NCBI Taxonomy" id="543639"/>
    <lineage>
        <taxon>Eukaryota</taxon>
        <taxon>Metazoa</taxon>
        <taxon>Ecdysozoa</taxon>
        <taxon>Arthropoda</taxon>
        <taxon>Chelicerata</taxon>
        <taxon>Arachnida</taxon>
        <taxon>Acari</taxon>
        <taxon>Parasitiformes</taxon>
        <taxon>Ixodida</taxon>
        <taxon>Ixodoidea</taxon>
        <taxon>Ixodidae</taxon>
        <taxon>Rhipicephalinae</taxon>
        <taxon>Dermacentor</taxon>
    </lineage>
</organism>
<dbReference type="EMBL" id="CM023476">
    <property type="protein sequence ID" value="KAH7941080.1"/>
    <property type="molecule type" value="Genomic_DNA"/>
</dbReference>
<evidence type="ECO:0000313" key="1">
    <source>
        <dbReference type="EMBL" id="KAH7941080.1"/>
    </source>
</evidence>
<evidence type="ECO:0000313" key="2">
    <source>
        <dbReference type="Proteomes" id="UP000821865"/>
    </source>
</evidence>
<comment type="caution">
    <text evidence="1">The sequence shown here is derived from an EMBL/GenBank/DDBJ whole genome shotgun (WGS) entry which is preliminary data.</text>
</comment>
<dbReference type="Proteomes" id="UP000821865">
    <property type="component" value="Chromosome 7"/>
</dbReference>
<protein>
    <submittedName>
        <fullName evidence="1">Uncharacterized protein</fullName>
    </submittedName>
</protein>
<name>A0ACB8CE72_DERSI</name>
<accession>A0ACB8CE72</accession>
<sequence>MFLLNVYCQLKSPQSAIKQLLEQATHAARNHPLLIMGEFNAALTLGGYTYANTRGNLLHKVIEIMDLTIVNDPRNIFRLGTGITRVTNADLTLTRNIPQACWTNQEEKLGSEHAPTTPHGLEHRVRIGTARLLDRTMLQEIREQGATHEQSKQL</sequence>
<reference evidence="1" key="1">
    <citation type="submission" date="2020-05" db="EMBL/GenBank/DDBJ databases">
        <title>Large-scale comparative analyses of tick genomes elucidate their genetic diversity and vector capacities.</title>
        <authorList>
            <person name="Jia N."/>
            <person name="Wang J."/>
            <person name="Shi W."/>
            <person name="Du L."/>
            <person name="Sun Y."/>
            <person name="Zhan W."/>
            <person name="Jiang J."/>
            <person name="Wang Q."/>
            <person name="Zhang B."/>
            <person name="Ji P."/>
            <person name="Sakyi L.B."/>
            <person name="Cui X."/>
            <person name="Yuan T."/>
            <person name="Jiang B."/>
            <person name="Yang W."/>
            <person name="Lam T.T.-Y."/>
            <person name="Chang Q."/>
            <person name="Ding S."/>
            <person name="Wang X."/>
            <person name="Zhu J."/>
            <person name="Ruan X."/>
            <person name="Zhao L."/>
            <person name="Wei J."/>
            <person name="Que T."/>
            <person name="Du C."/>
            <person name="Cheng J."/>
            <person name="Dai P."/>
            <person name="Han X."/>
            <person name="Huang E."/>
            <person name="Gao Y."/>
            <person name="Liu J."/>
            <person name="Shao H."/>
            <person name="Ye R."/>
            <person name="Li L."/>
            <person name="Wei W."/>
            <person name="Wang X."/>
            <person name="Wang C."/>
            <person name="Yang T."/>
            <person name="Huo Q."/>
            <person name="Li W."/>
            <person name="Guo W."/>
            <person name="Chen H."/>
            <person name="Zhou L."/>
            <person name="Ni X."/>
            <person name="Tian J."/>
            <person name="Zhou Y."/>
            <person name="Sheng Y."/>
            <person name="Liu T."/>
            <person name="Pan Y."/>
            <person name="Xia L."/>
            <person name="Li J."/>
            <person name="Zhao F."/>
            <person name="Cao W."/>
        </authorList>
    </citation>
    <scope>NUCLEOTIDE SEQUENCE</scope>
    <source>
        <strain evidence="1">Dsil-2018</strain>
    </source>
</reference>
<gene>
    <name evidence="1" type="ORF">HPB49_009857</name>
</gene>
<proteinExistence type="predicted"/>